<organism evidence="1 2">
    <name type="scientific">Myroides indicus</name>
    <dbReference type="NCBI Taxonomy" id="1323422"/>
    <lineage>
        <taxon>Bacteria</taxon>
        <taxon>Pseudomonadati</taxon>
        <taxon>Bacteroidota</taxon>
        <taxon>Flavobacteriia</taxon>
        <taxon>Flavobacteriales</taxon>
        <taxon>Flavobacteriaceae</taxon>
        <taxon>Myroides</taxon>
    </lineage>
</organism>
<proteinExistence type="predicted"/>
<name>A0A4R7ES71_9FLAO</name>
<keyword evidence="2" id="KW-1185">Reference proteome</keyword>
<dbReference type="EMBL" id="SOAG01000025">
    <property type="protein sequence ID" value="TDS54580.1"/>
    <property type="molecule type" value="Genomic_DNA"/>
</dbReference>
<dbReference type="Gene3D" id="3.90.1150.200">
    <property type="match status" value="1"/>
</dbReference>
<evidence type="ECO:0000313" key="1">
    <source>
        <dbReference type="EMBL" id="TDS54580.1"/>
    </source>
</evidence>
<reference evidence="1 2" key="1">
    <citation type="submission" date="2019-03" db="EMBL/GenBank/DDBJ databases">
        <title>Genomic Encyclopedia of Archaeal and Bacterial Type Strains, Phase II (KMG-II): from individual species to whole genera.</title>
        <authorList>
            <person name="Goeker M."/>
        </authorList>
    </citation>
    <scope>NUCLEOTIDE SEQUENCE [LARGE SCALE GENOMIC DNA]</scope>
    <source>
        <strain evidence="1 2">DSM 28213</strain>
    </source>
</reference>
<evidence type="ECO:0000313" key="2">
    <source>
        <dbReference type="Proteomes" id="UP000295215"/>
    </source>
</evidence>
<dbReference type="AlphaFoldDB" id="A0A4R7ES71"/>
<gene>
    <name evidence="1" type="ORF">C8P70_12523</name>
</gene>
<sequence>MTAEQYIDSLSEKDQNIISCFRHIILKNDQSVSEKFGKLMKNPNTFCYYEQDVFKYGLTVSKNHFSFHSLVLYSNPELMEELTTELQKVKFQKGCINFKNLDNFPIPNFEKHIKASAAIDFSPVIQHYQNKK</sequence>
<accession>A0A4R7ES71</accession>
<dbReference type="OrthoDB" id="9813231at2"/>
<dbReference type="Proteomes" id="UP000295215">
    <property type="component" value="Unassembled WGS sequence"/>
</dbReference>
<comment type="caution">
    <text evidence="1">The sequence shown here is derived from an EMBL/GenBank/DDBJ whole genome shotgun (WGS) entry which is preliminary data.</text>
</comment>
<dbReference type="RefSeq" id="WP_133713308.1">
    <property type="nucleotide sequence ID" value="NZ_SOAG01000025.1"/>
</dbReference>
<protein>
    <submittedName>
        <fullName evidence="1">Uncharacterized protein</fullName>
    </submittedName>
</protein>